<dbReference type="EMBL" id="CP182909">
    <property type="protein sequence ID" value="XPM66646.1"/>
    <property type="molecule type" value="Genomic_DNA"/>
</dbReference>
<evidence type="ECO:0000313" key="1">
    <source>
        <dbReference type="EMBL" id="XPM66646.1"/>
    </source>
</evidence>
<evidence type="ECO:0000313" key="2">
    <source>
        <dbReference type="Proteomes" id="UP000095472"/>
    </source>
</evidence>
<sequence>MSRVQRWGWAIAASHFAIQFALSSAVVAQTSPPRSLPGQPSIQRPLQGCPAELETLVEQLLVDLPGYANRILQRHRRLTATLAPANVVMAGRAEFEPLPLAANQPIPEDPRQVFITTLERTYTRTQAVEMQEYHWLFLTQTPRGWQLAMMFSRTGGSPTGRTPSPPRDSSQGVVAQAVRVWLRDCQVRSRIETGR</sequence>
<proteinExistence type="predicted"/>
<keyword evidence="2" id="KW-1185">Reference proteome</keyword>
<organism evidence="1 2">
    <name type="scientific">Desertifilum tharense IPPAS B-1220</name>
    <dbReference type="NCBI Taxonomy" id="1781255"/>
    <lineage>
        <taxon>Bacteria</taxon>
        <taxon>Bacillati</taxon>
        <taxon>Cyanobacteriota</taxon>
        <taxon>Cyanophyceae</taxon>
        <taxon>Desertifilales</taxon>
        <taxon>Desertifilaceae</taxon>
        <taxon>Desertifilum</taxon>
    </lineage>
</organism>
<dbReference type="Proteomes" id="UP000095472">
    <property type="component" value="Chromosome"/>
</dbReference>
<name>A0ACD5H3C2_9CYAN</name>
<accession>A0ACD5H3C2</accession>
<protein>
    <submittedName>
        <fullName evidence="1">Uncharacterized protein</fullName>
    </submittedName>
</protein>
<reference evidence="1 2" key="1">
    <citation type="journal article" date="2016" name="Genome Announc.">
        <title>Draft Genome Sequence of the Thermotolerant Cyanobacterium Desertifilum sp. IPPAS B-1220.</title>
        <authorList>
            <person name="Mironov K.S."/>
            <person name="Sinetova M.A."/>
            <person name="Bolatkhan K."/>
            <person name="Zayadan B.K."/>
            <person name="Ustinova V.V."/>
            <person name="Kupriyanova E.V."/>
            <person name="Skrypnik A.N."/>
            <person name="Gogoleva N.E."/>
            <person name="Gogolev Y.V."/>
            <person name="Los D.A."/>
        </authorList>
    </citation>
    <scope>NUCLEOTIDE SEQUENCE [LARGE SCALE GENOMIC DNA]</scope>
    <source>
        <strain evidence="1 2">IPPAS B-1220</strain>
    </source>
</reference>
<gene>
    <name evidence="1" type="ORF">BH720_016095</name>
</gene>